<sequence>MHQAKICCLLLVLQIGGLVCGENTRPEITSIWGKRMDFDDPRLYSASFGKRSGVSSDGPSLPFQEYFLKQTPTDKRSYFNGKDIDPRIFSAAFGKRSPTPAYHLPFSSPPNTETPVFGKLFNLWQKRSSEIDDPRFYSGAFGKRKIENNKECQERKDRVGGEKRKEKRAESCSEINMDGRMLSRNLDHYTSDPEKYALNPTHPFSVQKEEKIKIAQNCYEESNFVNTMTYLKTIALIMMPKHISDIFRDTILDIRMMTASGDGIRESARYNAALKECIEKIIGSFKNELFQTLLEIQDLYDSSLLSSNKSSDQKLSEVRHFLGRWQPMNLRKPTAGIDSIFTSTATDFRNTSLTTGTDYFNNNSLLNNTTTLTRRNVPIHHTSNQYLDDEVNNYDYDHIALEKGQAGLGFSITGKFVNKENINFISKMIRFKRFN</sequence>
<dbReference type="WBParaSite" id="RSKR_0000589250.1">
    <property type="protein sequence ID" value="RSKR_0000589250.1"/>
    <property type="gene ID" value="RSKR_0000589250"/>
</dbReference>
<evidence type="ECO:0000313" key="1">
    <source>
        <dbReference type="Proteomes" id="UP000095286"/>
    </source>
</evidence>
<dbReference type="Proteomes" id="UP000095286">
    <property type="component" value="Unplaced"/>
</dbReference>
<proteinExistence type="predicted"/>
<name>A0AC35TYD6_9BILA</name>
<organism evidence="1 2">
    <name type="scientific">Rhabditophanes sp. KR3021</name>
    <dbReference type="NCBI Taxonomy" id="114890"/>
    <lineage>
        <taxon>Eukaryota</taxon>
        <taxon>Metazoa</taxon>
        <taxon>Ecdysozoa</taxon>
        <taxon>Nematoda</taxon>
        <taxon>Chromadorea</taxon>
        <taxon>Rhabditida</taxon>
        <taxon>Tylenchina</taxon>
        <taxon>Panagrolaimomorpha</taxon>
        <taxon>Strongyloidoidea</taxon>
        <taxon>Alloionematidae</taxon>
        <taxon>Rhabditophanes</taxon>
    </lineage>
</organism>
<evidence type="ECO:0000313" key="2">
    <source>
        <dbReference type="WBParaSite" id="RSKR_0000589250.1"/>
    </source>
</evidence>
<reference evidence="2" key="1">
    <citation type="submission" date="2016-11" db="UniProtKB">
        <authorList>
            <consortium name="WormBaseParasite"/>
        </authorList>
    </citation>
    <scope>IDENTIFICATION</scope>
    <source>
        <strain evidence="2">KR3021</strain>
    </source>
</reference>
<accession>A0AC35TYD6</accession>
<protein>
    <submittedName>
        <fullName evidence="2">L27_1 domain-containing protein</fullName>
    </submittedName>
</protein>